<dbReference type="EMBL" id="AFBQ01000037">
    <property type="protein sequence ID" value="EHY32280.1"/>
    <property type="molecule type" value="Genomic_DNA"/>
</dbReference>
<proteinExistence type="inferred from homology"/>
<dbReference type="PANTHER" id="PTHR43794:SF11">
    <property type="entry name" value="AMIDOHYDROLASE-RELATED DOMAIN-CONTAINING PROTEIN"/>
    <property type="match status" value="1"/>
</dbReference>
<evidence type="ECO:0000256" key="1">
    <source>
        <dbReference type="ARBA" id="ARBA00006745"/>
    </source>
</evidence>
<dbReference type="InterPro" id="IPR032466">
    <property type="entry name" value="Metal_Hydrolase"/>
</dbReference>
<dbReference type="InterPro" id="IPR050287">
    <property type="entry name" value="MTA/SAH_deaminase"/>
</dbReference>
<reference evidence="4 5" key="1">
    <citation type="submission" date="2011-11" db="EMBL/GenBank/DDBJ databases">
        <authorList>
            <person name="Weinstock G."/>
            <person name="Sodergren E."/>
            <person name="Clifton S."/>
            <person name="Fulton L."/>
            <person name="Fulton B."/>
            <person name="Courtney L."/>
            <person name="Fronick C."/>
            <person name="Harrison M."/>
            <person name="Strong C."/>
            <person name="Farmer C."/>
            <person name="Delahaunty K."/>
            <person name="Markovic C."/>
            <person name="Hall O."/>
            <person name="Minx P."/>
            <person name="Tomlinson C."/>
            <person name="Mitreva M."/>
            <person name="Hou S."/>
            <person name="Chen J."/>
            <person name="Wollam A."/>
            <person name="Pepin K.H."/>
            <person name="Johnson M."/>
            <person name="Bhonagiri V."/>
            <person name="Zhang X."/>
            <person name="Suruliraj S."/>
            <person name="Warren W."/>
            <person name="Chinwalla A."/>
            <person name="Mardis E.R."/>
            <person name="Wilson R.K."/>
        </authorList>
    </citation>
    <scope>NUCLEOTIDE SEQUENCE [LARGE SCALE GENOMIC DNA]</scope>
    <source>
        <strain evidence="4 5">YIT 11816</strain>
    </source>
</reference>
<dbReference type="OrthoDB" id="9807210at2"/>
<gene>
    <name evidence="4" type="ORF">HMPREF9440_00332</name>
</gene>
<dbReference type="Gene3D" id="2.30.40.10">
    <property type="entry name" value="Urease, subunit C, domain 1"/>
    <property type="match status" value="1"/>
</dbReference>
<keyword evidence="2 4" id="KW-0378">Hydrolase</keyword>
<dbReference type="PATRIC" id="fig|762967.3.peg.279"/>
<dbReference type="GO" id="GO:0016810">
    <property type="term" value="F:hydrolase activity, acting on carbon-nitrogen (but not peptide) bonds"/>
    <property type="evidence" value="ECO:0007669"/>
    <property type="project" value="InterPro"/>
</dbReference>
<accession>H3KC81</accession>
<dbReference type="PANTHER" id="PTHR43794">
    <property type="entry name" value="AMINOHYDROLASE SSNA-RELATED"/>
    <property type="match status" value="1"/>
</dbReference>
<comment type="caution">
    <text evidence="4">The sequence shown here is derived from an EMBL/GenBank/DDBJ whole genome shotgun (WGS) entry which is preliminary data.</text>
</comment>
<dbReference type="AlphaFoldDB" id="H3KC81"/>
<dbReference type="HOGENOM" id="CLU_012358_2_1_4"/>
<dbReference type="RefSeq" id="WP_008540782.1">
    <property type="nucleotide sequence ID" value="NZ_JH604869.1"/>
</dbReference>
<dbReference type="InterPro" id="IPR006680">
    <property type="entry name" value="Amidohydro-rel"/>
</dbReference>
<dbReference type="Pfam" id="PF01979">
    <property type="entry name" value="Amidohydro_1"/>
    <property type="match status" value="1"/>
</dbReference>
<feature type="domain" description="Amidohydrolase-related" evidence="3">
    <location>
        <begin position="60"/>
        <end position="435"/>
    </location>
</feature>
<dbReference type="SUPFAM" id="SSF51338">
    <property type="entry name" value="Composite domain of metallo-dependent hydrolases"/>
    <property type="match status" value="1"/>
</dbReference>
<organism evidence="4 5">
    <name type="scientific">Sutterella parvirubra YIT 11816</name>
    <dbReference type="NCBI Taxonomy" id="762967"/>
    <lineage>
        <taxon>Bacteria</taxon>
        <taxon>Pseudomonadati</taxon>
        <taxon>Pseudomonadota</taxon>
        <taxon>Betaproteobacteria</taxon>
        <taxon>Burkholderiales</taxon>
        <taxon>Sutterellaceae</taxon>
        <taxon>Sutterella</taxon>
    </lineage>
</organism>
<evidence type="ECO:0000313" key="4">
    <source>
        <dbReference type="EMBL" id="EHY32280.1"/>
    </source>
</evidence>
<sequence length="489" mass="53731">MARMLLTHGTVVTMDAERRIIPDGAVLIEAGRIVRADRASAFDPNALGDVKVVDCSGKLILPGFIDAHAHAGHTMNRALGWDTRSFWMAYMEKIYHHHTTPGYWYAEGRLAALERLKAGITLGVSVLTNAQRADDPRIAVENSRGYGAVGNRQIVAVGPSNPPYPRGFHQYREGRWESVSLTFDEIMTKTEEAIELVNGTFDGRIQAFIAPFVLVGSVEPSGPTPADRAVKLTDLDRKMMRAVREIASRQKTRIHTEAFGGMIRLAKQSDDALLGPDVHLQHCKGISFDEALILAETGTHVTTTPAWGQYVTRCPVPELLGLGVNVAATTDGVAPGIPYDLIQAVRNLAMIQQGALNDFYYLPPGKMLSMITIDAARAVGREHDLGSIEPGKLADLITVDMRQPHLAPTHLPVHTLMLYGNAADVADVMVEGRWVMRGRQVLTVDEAEVLRDAAEESSAAIRRAGLEKLLKPSDTFWDYRNHVFEPRLP</sequence>
<dbReference type="Gene3D" id="3.20.20.140">
    <property type="entry name" value="Metal-dependent hydrolases"/>
    <property type="match status" value="1"/>
</dbReference>
<dbReference type="STRING" id="762967.HMPREF9440_00332"/>
<dbReference type="Proteomes" id="UP000004956">
    <property type="component" value="Unassembled WGS sequence"/>
</dbReference>
<protein>
    <submittedName>
        <fullName evidence="4">Amidohydrolase family protein</fullName>
    </submittedName>
</protein>
<evidence type="ECO:0000313" key="5">
    <source>
        <dbReference type="Proteomes" id="UP000004956"/>
    </source>
</evidence>
<evidence type="ECO:0000256" key="2">
    <source>
        <dbReference type="ARBA" id="ARBA00022801"/>
    </source>
</evidence>
<dbReference type="InterPro" id="IPR011059">
    <property type="entry name" value="Metal-dep_hydrolase_composite"/>
</dbReference>
<dbReference type="SUPFAM" id="SSF51556">
    <property type="entry name" value="Metallo-dependent hydrolases"/>
    <property type="match status" value="1"/>
</dbReference>
<comment type="similarity">
    <text evidence="1">Belongs to the metallo-dependent hydrolases superfamily. ATZ/TRZ family.</text>
</comment>
<keyword evidence="5" id="KW-1185">Reference proteome</keyword>
<name>H3KC81_9BURK</name>
<evidence type="ECO:0000259" key="3">
    <source>
        <dbReference type="Pfam" id="PF01979"/>
    </source>
</evidence>